<dbReference type="Gene3D" id="3.40.50.720">
    <property type="entry name" value="NAD(P)-binding Rossmann-like Domain"/>
    <property type="match status" value="1"/>
</dbReference>
<dbReference type="RefSeq" id="WP_044352735.1">
    <property type="nucleotide sequence ID" value="NZ_AZAC01000078.1"/>
</dbReference>
<comment type="caution">
    <text evidence="3">The sequence shown here is derived from an EMBL/GenBank/DDBJ whole genome shotgun (WGS) entry which is preliminary data.</text>
</comment>
<gene>
    <name evidence="3" type="ORF">X474_27255</name>
</gene>
<dbReference type="PANTHER" id="PTHR43000">
    <property type="entry name" value="DTDP-D-GLUCOSE 4,6-DEHYDRATASE-RELATED"/>
    <property type="match status" value="1"/>
</dbReference>
<dbReference type="InParanoid" id="A0A0D2IY10"/>
<keyword evidence="4" id="KW-1185">Reference proteome</keyword>
<accession>A0A0D2IY10</accession>
<evidence type="ECO:0000256" key="1">
    <source>
        <dbReference type="ARBA" id="ARBA00007637"/>
    </source>
</evidence>
<comment type="similarity">
    <text evidence="1">Belongs to the NAD(P)-dependent epimerase/dehydratase family.</text>
</comment>
<dbReference type="Proteomes" id="UP000032233">
    <property type="component" value="Unassembled WGS sequence"/>
</dbReference>
<dbReference type="InterPro" id="IPR036291">
    <property type="entry name" value="NAD(P)-bd_dom_sf"/>
</dbReference>
<sequence>MRVLVTGGTGFTGSHLVRRLLARGDEVLVLDKQPGLFADELKAKGAKITLGSVTNADLCRKLVDGCEIVHHLAAAFREVNRPNSVYTEVNREGTRRLCQAALDAGVRRLVYCSTQGVHGNVDNPPGDEDTPIEPEDFYQYSKHQGELVVNEFLDKGLESTILRPMAIFGPGDPARFLMIYKRVAKGRFIMAGPGNAFYHPLYIDNFIDAFELAENAPEAVGRAYLIGDDEYVTIKDLVLRVGKALDTEVKIVHVPFWPVYAVSALCELLYKPLPAEPPLFRRRADWFRQNRAFKIDRARKELGYDPKISVDEGLRRTGQWYRENGYI</sequence>
<proteinExistence type="inferred from homology"/>
<dbReference type="InterPro" id="IPR001509">
    <property type="entry name" value="Epimerase_deHydtase"/>
</dbReference>
<dbReference type="OrthoDB" id="9804595at2"/>
<dbReference type="AlphaFoldDB" id="A0A0D2IY10"/>
<evidence type="ECO:0000313" key="4">
    <source>
        <dbReference type="Proteomes" id="UP000032233"/>
    </source>
</evidence>
<dbReference type="Pfam" id="PF01370">
    <property type="entry name" value="Epimerase"/>
    <property type="match status" value="1"/>
</dbReference>
<organism evidence="3 4">
    <name type="scientific">Dethiosulfatarculus sandiegensis</name>
    <dbReference type="NCBI Taxonomy" id="1429043"/>
    <lineage>
        <taxon>Bacteria</taxon>
        <taxon>Pseudomonadati</taxon>
        <taxon>Thermodesulfobacteriota</taxon>
        <taxon>Desulfarculia</taxon>
        <taxon>Desulfarculales</taxon>
        <taxon>Desulfarculaceae</taxon>
        <taxon>Dethiosulfatarculus</taxon>
    </lineage>
</organism>
<dbReference type="EMBL" id="AZAC01000078">
    <property type="protein sequence ID" value="KIX10914.1"/>
    <property type="molecule type" value="Genomic_DNA"/>
</dbReference>
<evidence type="ECO:0000259" key="2">
    <source>
        <dbReference type="Pfam" id="PF01370"/>
    </source>
</evidence>
<name>A0A0D2IY10_9BACT</name>
<evidence type="ECO:0000313" key="3">
    <source>
        <dbReference type="EMBL" id="KIX10914.1"/>
    </source>
</evidence>
<dbReference type="SUPFAM" id="SSF51735">
    <property type="entry name" value="NAD(P)-binding Rossmann-fold domains"/>
    <property type="match status" value="1"/>
</dbReference>
<reference evidence="3 4" key="1">
    <citation type="submission" date="2013-11" db="EMBL/GenBank/DDBJ databases">
        <title>Metagenomic analysis of a methanogenic consortium involved in long chain n-alkane degradation.</title>
        <authorList>
            <person name="Davidova I.A."/>
            <person name="Callaghan A.V."/>
            <person name="Wawrik B."/>
            <person name="Pruitt S."/>
            <person name="Marks C."/>
            <person name="Duncan K.E."/>
            <person name="Suflita J.M."/>
        </authorList>
    </citation>
    <scope>NUCLEOTIDE SEQUENCE [LARGE SCALE GENOMIC DNA]</scope>
    <source>
        <strain evidence="3 4">SPR</strain>
    </source>
</reference>
<dbReference type="FunCoup" id="A0A0D2IY10">
    <property type="interactions" value="305"/>
</dbReference>
<dbReference type="STRING" id="1429043.X474_27255"/>
<protein>
    <submittedName>
        <fullName evidence="3">Oxidoreductase</fullName>
    </submittedName>
</protein>
<feature type="domain" description="NAD-dependent epimerase/dehydratase" evidence="2">
    <location>
        <begin position="3"/>
        <end position="227"/>
    </location>
</feature>